<keyword evidence="4" id="KW-0963">Cytoplasm</keyword>
<dbReference type="AlphaFoldDB" id="A0A1G7L9E5"/>
<evidence type="ECO:0000256" key="5">
    <source>
        <dbReference type="ARBA" id="ARBA00022683"/>
    </source>
</evidence>
<dbReference type="Proteomes" id="UP000243333">
    <property type="component" value="Unassembled WGS sequence"/>
</dbReference>
<keyword evidence="5" id="KW-0598">Phosphotransferase system</keyword>
<dbReference type="PRINTS" id="PR00107">
    <property type="entry name" value="PHOSPHOCPHPR"/>
</dbReference>
<accession>A0A1G7L9E5</accession>
<comment type="subcellular location">
    <subcellularLocation>
        <location evidence="2">Cytoplasm</location>
    </subcellularLocation>
</comment>
<dbReference type="SUPFAM" id="SSF55594">
    <property type="entry name" value="HPr-like"/>
    <property type="match status" value="1"/>
</dbReference>
<dbReference type="EMBL" id="FNBU01000011">
    <property type="protein sequence ID" value="SDF45991.1"/>
    <property type="molecule type" value="Genomic_DNA"/>
</dbReference>
<reference evidence="8" key="1">
    <citation type="submission" date="2016-10" db="EMBL/GenBank/DDBJ databases">
        <authorList>
            <person name="Varghese N."/>
            <person name="Submissions S."/>
        </authorList>
    </citation>
    <scope>NUCLEOTIDE SEQUENCE [LARGE SCALE GENOMIC DNA]</scope>
    <source>
        <strain evidence="8">DSM 23256</strain>
    </source>
</reference>
<gene>
    <name evidence="7" type="ORF">SAMN05660235_01675</name>
</gene>
<dbReference type="GO" id="GO:0009401">
    <property type="term" value="P:phosphoenolpyruvate-dependent sugar phosphotransferase system"/>
    <property type="evidence" value="ECO:0007669"/>
    <property type="project" value="UniProtKB-KW"/>
</dbReference>
<dbReference type="InterPro" id="IPR000032">
    <property type="entry name" value="HPr-like"/>
</dbReference>
<evidence type="ECO:0000256" key="4">
    <source>
        <dbReference type="ARBA" id="ARBA00022490"/>
    </source>
</evidence>
<proteinExistence type="predicted"/>
<protein>
    <recommendedName>
        <fullName evidence="3">Phosphocarrier protein HPr</fullName>
    </recommendedName>
</protein>
<sequence length="87" mass="9206">MQRIQLTINNPAGLHARPAAALVQLAAKFKSRVTISARDKTADAKSILSVMGLGLKQGDSFVLAADGPDEDECLQALNELVAQGFNN</sequence>
<dbReference type="RefSeq" id="WP_093689882.1">
    <property type="nucleotide sequence ID" value="NZ_FNBU01000011.1"/>
</dbReference>
<keyword evidence="8" id="KW-1185">Reference proteome</keyword>
<feature type="domain" description="HPr" evidence="6">
    <location>
        <begin position="1"/>
        <end position="87"/>
    </location>
</feature>
<dbReference type="OrthoDB" id="9809047at2"/>
<dbReference type="Gene3D" id="3.30.1340.10">
    <property type="entry name" value="HPr-like"/>
    <property type="match status" value="1"/>
</dbReference>
<dbReference type="InterPro" id="IPR002114">
    <property type="entry name" value="PTS_HPr_Ser_P_site"/>
</dbReference>
<dbReference type="PROSITE" id="PS00589">
    <property type="entry name" value="PTS_HPR_SER"/>
    <property type="match status" value="1"/>
</dbReference>
<dbReference type="Pfam" id="PF00381">
    <property type="entry name" value="PTS-HPr"/>
    <property type="match status" value="1"/>
</dbReference>
<dbReference type="CDD" id="cd00367">
    <property type="entry name" value="PTS-HPr_like"/>
    <property type="match status" value="1"/>
</dbReference>
<dbReference type="PROSITE" id="PS00369">
    <property type="entry name" value="PTS_HPR_HIS"/>
    <property type="match status" value="1"/>
</dbReference>
<dbReference type="PROSITE" id="PS51350">
    <property type="entry name" value="PTS_HPR_DOM"/>
    <property type="match status" value="1"/>
</dbReference>
<organism evidence="7 8">
    <name type="scientific">Sporolituus thermophilus DSM 23256</name>
    <dbReference type="NCBI Taxonomy" id="1123285"/>
    <lineage>
        <taxon>Bacteria</taxon>
        <taxon>Bacillati</taxon>
        <taxon>Bacillota</taxon>
        <taxon>Negativicutes</taxon>
        <taxon>Selenomonadales</taxon>
        <taxon>Sporomusaceae</taxon>
        <taxon>Sporolituus</taxon>
    </lineage>
</organism>
<evidence type="ECO:0000256" key="2">
    <source>
        <dbReference type="ARBA" id="ARBA00004496"/>
    </source>
</evidence>
<dbReference type="InterPro" id="IPR035895">
    <property type="entry name" value="HPr-like_sf"/>
</dbReference>
<evidence type="ECO:0000256" key="1">
    <source>
        <dbReference type="ARBA" id="ARBA00003681"/>
    </source>
</evidence>
<dbReference type="GO" id="GO:0005737">
    <property type="term" value="C:cytoplasm"/>
    <property type="evidence" value="ECO:0007669"/>
    <property type="project" value="UniProtKB-SubCell"/>
</dbReference>
<dbReference type="InterPro" id="IPR001020">
    <property type="entry name" value="PTS_HPr_His_P_site"/>
</dbReference>
<dbReference type="PANTHER" id="PTHR33705">
    <property type="entry name" value="PHOSPHOCARRIER PROTEIN HPR"/>
    <property type="match status" value="1"/>
</dbReference>
<evidence type="ECO:0000259" key="6">
    <source>
        <dbReference type="PROSITE" id="PS51350"/>
    </source>
</evidence>
<evidence type="ECO:0000313" key="8">
    <source>
        <dbReference type="Proteomes" id="UP000243333"/>
    </source>
</evidence>
<dbReference type="NCBIfam" id="TIGR01003">
    <property type="entry name" value="PTS_HPr_family"/>
    <property type="match status" value="1"/>
</dbReference>
<comment type="function">
    <text evidence="1">General (non sugar-specific) component of the phosphoenolpyruvate-dependent sugar phosphotransferase system (sugar PTS). This major carbohydrate active-transport system catalyzes the phosphorylation of incoming sugar substrates concomitantly with their translocation across the cell membrane. The phosphoryl group from phosphoenolpyruvate (PEP) is transferred to the phosphoryl carrier protein HPr by enzyme I. Phospho-HPr then transfers it to the PTS EIIA domain.</text>
</comment>
<name>A0A1G7L9E5_9FIRM</name>
<dbReference type="STRING" id="1123285.SAMN05660235_01675"/>
<dbReference type="InterPro" id="IPR050399">
    <property type="entry name" value="HPr"/>
</dbReference>
<evidence type="ECO:0000256" key="3">
    <source>
        <dbReference type="ARBA" id="ARBA00020422"/>
    </source>
</evidence>
<evidence type="ECO:0000313" key="7">
    <source>
        <dbReference type="EMBL" id="SDF45991.1"/>
    </source>
</evidence>
<dbReference type="PANTHER" id="PTHR33705:SF2">
    <property type="entry name" value="PHOSPHOCARRIER PROTEIN NPR"/>
    <property type="match status" value="1"/>
</dbReference>